<evidence type="ECO:0008006" key="4">
    <source>
        <dbReference type="Google" id="ProtNLM"/>
    </source>
</evidence>
<name>A0A9J5VZN5_SOLCO</name>
<dbReference type="Gene3D" id="3.60.10.10">
    <property type="entry name" value="Endonuclease/exonuclease/phosphatase"/>
    <property type="match status" value="1"/>
</dbReference>
<evidence type="ECO:0000313" key="2">
    <source>
        <dbReference type="EMBL" id="KAG5568616.1"/>
    </source>
</evidence>
<evidence type="ECO:0000313" key="3">
    <source>
        <dbReference type="Proteomes" id="UP000824120"/>
    </source>
</evidence>
<reference evidence="2" key="1">
    <citation type="submission" date="2020-09" db="EMBL/GenBank/DDBJ databases">
        <title>De no assembly of potato wild relative species, Solanum commersonii.</title>
        <authorList>
            <person name="Cho K."/>
        </authorList>
    </citation>
    <scope>NUCLEOTIDE SEQUENCE</scope>
    <source>
        <strain evidence="2">LZ3.2</strain>
        <tissue evidence="2">Leaf</tissue>
    </source>
</reference>
<gene>
    <name evidence="2" type="ORF">H5410_064367</name>
</gene>
<comment type="caution">
    <text evidence="2">The sequence shown here is derived from an EMBL/GenBank/DDBJ whole genome shotgun (WGS) entry which is preliminary data.</text>
</comment>
<keyword evidence="3" id="KW-1185">Reference proteome</keyword>
<dbReference type="OrthoDB" id="1935089at2759"/>
<dbReference type="AlphaFoldDB" id="A0A9J5VZN5"/>
<proteinExistence type="predicted"/>
<sequence length="329" mass="37943">MAKDMGAKASTSIQGNTPKSKNKPREKEEAAKKRQNIQHDNDEQGEQQKEGEVCKKFIMVDEQLGMDITPLQTQYMNPPPTVPPDDRSEKCQMNKSPIIEEYAIDISEDEPDVDNPSLKDPDEDNETSELLIRAFSPHLDKNLADEIQQVASSQGLSPRGLHHERFKFQVQDINTVTAGRPNTRLVKNQLAMEHVLSNCNGKIWLFWNMDIDCVILEEDKQQITCDFSHNELQHHFTTTFVYANGKKFTWSNNRGIQQRVWKRLDRALVTDVWLENMPQTTITHFPSVGSDHCPLLMEMSAREDDHIKYFKFLNCWIDQPNFLDIVKAC</sequence>
<evidence type="ECO:0000256" key="1">
    <source>
        <dbReference type="SAM" id="MobiDB-lite"/>
    </source>
</evidence>
<dbReference type="EMBL" id="JACXVP010000079">
    <property type="protein sequence ID" value="KAG5568616.1"/>
    <property type="molecule type" value="Genomic_DNA"/>
</dbReference>
<feature type="region of interest" description="Disordered" evidence="1">
    <location>
        <begin position="71"/>
        <end position="90"/>
    </location>
</feature>
<accession>A0A9J5VZN5</accession>
<feature type="region of interest" description="Disordered" evidence="1">
    <location>
        <begin position="1"/>
        <end position="53"/>
    </location>
</feature>
<organism evidence="2 3">
    <name type="scientific">Solanum commersonii</name>
    <name type="common">Commerson's wild potato</name>
    <name type="synonym">Commerson's nightshade</name>
    <dbReference type="NCBI Taxonomy" id="4109"/>
    <lineage>
        <taxon>Eukaryota</taxon>
        <taxon>Viridiplantae</taxon>
        <taxon>Streptophyta</taxon>
        <taxon>Embryophyta</taxon>
        <taxon>Tracheophyta</taxon>
        <taxon>Spermatophyta</taxon>
        <taxon>Magnoliopsida</taxon>
        <taxon>eudicotyledons</taxon>
        <taxon>Gunneridae</taxon>
        <taxon>Pentapetalae</taxon>
        <taxon>asterids</taxon>
        <taxon>lamiids</taxon>
        <taxon>Solanales</taxon>
        <taxon>Solanaceae</taxon>
        <taxon>Solanoideae</taxon>
        <taxon>Solaneae</taxon>
        <taxon>Solanum</taxon>
    </lineage>
</organism>
<dbReference type="InterPro" id="IPR036691">
    <property type="entry name" value="Endo/exonu/phosph_ase_sf"/>
</dbReference>
<dbReference type="PANTHER" id="PTHR33710:SF54">
    <property type="entry name" value="NON-LTR RETROELEMENT REVERSE TRANSCRIPTASE"/>
    <property type="match status" value="1"/>
</dbReference>
<protein>
    <recommendedName>
        <fullName evidence="4">Endonuclease/exonuclease/phosphatase domain-containing protein</fullName>
    </recommendedName>
</protein>
<dbReference type="PANTHER" id="PTHR33710">
    <property type="entry name" value="BNAC02G09200D PROTEIN"/>
    <property type="match status" value="1"/>
</dbReference>
<feature type="compositionally biased region" description="Basic and acidic residues" evidence="1">
    <location>
        <begin position="23"/>
        <end position="53"/>
    </location>
</feature>
<feature type="compositionally biased region" description="Polar residues" evidence="1">
    <location>
        <begin position="9"/>
        <end position="19"/>
    </location>
</feature>
<dbReference type="Proteomes" id="UP000824120">
    <property type="component" value="Unassembled WGS sequence"/>
</dbReference>
<dbReference type="SUPFAM" id="SSF56219">
    <property type="entry name" value="DNase I-like"/>
    <property type="match status" value="1"/>
</dbReference>